<dbReference type="InterPro" id="IPR040079">
    <property type="entry name" value="Glutathione_S-Trfase"/>
</dbReference>
<evidence type="ECO:0000313" key="5">
    <source>
        <dbReference type="RefSeq" id="XP_028025182.1"/>
    </source>
</evidence>
<dbReference type="FunFam" id="1.20.1050.10:FF:000007">
    <property type="entry name" value="Glutathione S-transferase 1-1"/>
    <property type="match status" value="1"/>
</dbReference>
<dbReference type="RefSeq" id="XP_028025182.1">
    <property type="nucleotide sequence ID" value="XM_028169381.1"/>
</dbReference>
<dbReference type="KEGG" id="bman:114239260"/>
<organism evidence="4 5">
    <name type="scientific">Bombyx mandarina</name>
    <name type="common">Wild silk moth</name>
    <name type="synonym">Wild silkworm</name>
    <dbReference type="NCBI Taxonomy" id="7092"/>
    <lineage>
        <taxon>Eukaryota</taxon>
        <taxon>Metazoa</taxon>
        <taxon>Ecdysozoa</taxon>
        <taxon>Arthropoda</taxon>
        <taxon>Hexapoda</taxon>
        <taxon>Insecta</taxon>
        <taxon>Pterygota</taxon>
        <taxon>Neoptera</taxon>
        <taxon>Endopterygota</taxon>
        <taxon>Lepidoptera</taxon>
        <taxon>Glossata</taxon>
        <taxon>Ditrysia</taxon>
        <taxon>Bombycoidea</taxon>
        <taxon>Bombycidae</taxon>
        <taxon>Bombycinae</taxon>
        <taxon>Bombyx</taxon>
    </lineage>
</organism>
<accession>A0A6J2J7S2</accession>
<reference evidence="5" key="1">
    <citation type="submission" date="2025-08" db="UniProtKB">
        <authorList>
            <consortium name="RefSeq"/>
        </authorList>
    </citation>
    <scope>IDENTIFICATION</scope>
    <source>
        <tissue evidence="5">Silk gland</tissue>
    </source>
</reference>
<dbReference type="OrthoDB" id="2309723at2759"/>
<dbReference type="PROSITE" id="PS50404">
    <property type="entry name" value="GST_NTER"/>
    <property type="match status" value="1"/>
</dbReference>
<protein>
    <submittedName>
        <fullName evidence="5">Glutathione S-transferase 1-like</fullName>
    </submittedName>
</protein>
<sequence length="222" mass="25469">MVLTLYKMDASPPVRAVYMVIEALNIPNVKYVDVDLLAEDHLKEEFLKLNPQHTIPMLTDDKFVIWDSHAIATYLLNKYGKGSSYYPEDPEKRALIEMRLHFDSGILYPALRENDEPIFFWGETTFKPQGLAKIKSAYDFTEKFLSDSPWIAGDDVTVADMSCVATIGSLDALLPINEKEYPKITSWLKRCSELDFYQRGNNVKGLLEFKALLKQYLSRGKE</sequence>
<dbReference type="AlphaFoldDB" id="A0A6J2J7S2"/>
<dbReference type="GO" id="GO:0004364">
    <property type="term" value="F:glutathione transferase activity"/>
    <property type="evidence" value="ECO:0007669"/>
    <property type="project" value="TreeGrafter"/>
</dbReference>
<dbReference type="InterPro" id="IPR036249">
    <property type="entry name" value="Thioredoxin-like_sf"/>
</dbReference>
<dbReference type="InterPro" id="IPR004046">
    <property type="entry name" value="GST_C"/>
</dbReference>
<dbReference type="FunFam" id="3.40.30.10:FF:000034">
    <property type="entry name" value="glutathione S-transferase 1"/>
    <property type="match status" value="1"/>
</dbReference>
<feature type="domain" description="GST C-terminal" evidence="3">
    <location>
        <begin position="89"/>
        <end position="213"/>
    </location>
</feature>
<dbReference type="CDD" id="cd03177">
    <property type="entry name" value="GST_C_Delta_Epsilon"/>
    <property type="match status" value="1"/>
</dbReference>
<dbReference type="SUPFAM" id="SSF52833">
    <property type="entry name" value="Thioredoxin-like"/>
    <property type="match status" value="1"/>
</dbReference>
<keyword evidence="4" id="KW-1185">Reference proteome</keyword>
<dbReference type="GeneID" id="114239260"/>
<dbReference type="SFLD" id="SFLDS00019">
    <property type="entry name" value="Glutathione_Transferase_(cytos"/>
    <property type="match status" value="1"/>
</dbReference>
<dbReference type="Gene3D" id="3.40.30.10">
    <property type="entry name" value="Glutaredoxin"/>
    <property type="match status" value="1"/>
</dbReference>
<dbReference type="PANTHER" id="PTHR43969:SF9">
    <property type="entry name" value="GLUTATHIONE S TRANSFERASE D10, ISOFORM A-RELATED"/>
    <property type="match status" value="1"/>
</dbReference>
<evidence type="ECO:0000259" key="2">
    <source>
        <dbReference type="PROSITE" id="PS50404"/>
    </source>
</evidence>
<proteinExistence type="predicted"/>
<gene>
    <name evidence="5" type="primary">LOC114239260</name>
</gene>
<dbReference type="Gene3D" id="1.20.1050.10">
    <property type="match status" value="1"/>
</dbReference>
<dbReference type="SUPFAM" id="SSF47616">
    <property type="entry name" value="GST C-terminal domain-like"/>
    <property type="match status" value="1"/>
</dbReference>
<dbReference type="InterPro" id="IPR004045">
    <property type="entry name" value="Glutathione_S-Trfase_N"/>
</dbReference>
<dbReference type="InterPro" id="IPR010987">
    <property type="entry name" value="Glutathione-S-Trfase_C-like"/>
</dbReference>
<dbReference type="Pfam" id="PF00043">
    <property type="entry name" value="GST_C"/>
    <property type="match status" value="1"/>
</dbReference>
<dbReference type="CDD" id="cd03045">
    <property type="entry name" value="GST_N_Delta_Epsilon"/>
    <property type="match status" value="1"/>
</dbReference>
<dbReference type="Pfam" id="PF13417">
    <property type="entry name" value="GST_N_3"/>
    <property type="match status" value="1"/>
</dbReference>
<comment type="subunit">
    <text evidence="1">Homodimer.</text>
</comment>
<dbReference type="GO" id="GO:0006749">
    <property type="term" value="P:glutathione metabolic process"/>
    <property type="evidence" value="ECO:0007669"/>
    <property type="project" value="TreeGrafter"/>
</dbReference>
<dbReference type="SFLD" id="SFLDG00358">
    <property type="entry name" value="Main_(cytGST)"/>
    <property type="match status" value="1"/>
</dbReference>
<feature type="domain" description="GST N-terminal" evidence="2">
    <location>
        <begin position="1"/>
        <end position="83"/>
    </location>
</feature>
<dbReference type="PANTHER" id="PTHR43969">
    <property type="entry name" value="GLUTATHIONE S TRANSFERASE D10, ISOFORM A-RELATED"/>
    <property type="match status" value="1"/>
</dbReference>
<dbReference type="InterPro" id="IPR036282">
    <property type="entry name" value="Glutathione-S-Trfase_C_sf"/>
</dbReference>
<name>A0A6J2J7S2_BOMMA</name>
<evidence type="ECO:0000313" key="4">
    <source>
        <dbReference type="Proteomes" id="UP000504629"/>
    </source>
</evidence>
<evidence type="ECO:0000256" key="1">
    <source>
        <dbReference type="ARBA" id="ARBA00011738"/>
    </source>
</evidence>
<dbReference type="PROSITE" id="PS50405">
    <property type="entry name" value="GST_CTER"/>
    <property type="match status" value="1"/>
</dbReference>
<dbReference type="Proteomes" id="UP000504629">
    <property type="component" value="Unplaced"/>
</dbReference>
<dbReference type="SFLD" id="SFLDG01153">
    <property type="entry name" value="Main.4:_Theta-like"/>
    <property type="match status" value="1"/>
</dbReference>
<evidence type="ECO:0000259" key="3">
    <source>
        <dbReference type="PROSITE" id="PS50405"/>
    </source>
</evidence>